<accession>A0A1I0XL61</accession>
<dbReference type="RefSeq" id="WP_092064776.1">
    <property type="nucleotide sequence ID" value="NZ_FOJU01000003.1"/>
</dbReference>
<name>A0A1I0XL61_9RHOB</name>
<dbReference type="InterPro" id="IPR008620">
    <property type="entry name" value="FixH"/>
</dbReference>
<dbReference type="Pfam" id="PF05751">
    <property type="entry name" value="FixH"/>
    <property type="match status" value="1"/>
</dbReference>
<proteinExistence type="predicted"/>
<gene>
    <name evidence="2" type="ORF">SAMN05421688_2313</name>
</gene>
<dbReference type="OrthoDB" id="1495896at2"/>
<evidence type="ECO:0000256" key="1">
    <source>
        <dbReference type="SAM" id="Phobius"/>
    </source>
</evidence>
<dbReference type="EMBL" id="FOJU01000003">
    <property type="protein sequence ID" value="SFB00693.1"/>
    <property type="molecule type" value="Genomic_DNA"/>
</dbReference>
<organism evidence="2 3">
    <name type="scientific">Poseidonocella pacifica</name>
    <dbReference type="NCBI Taxonomy" id="871651"/>
    <lineage>
        <taxon>Bacteria</taxon>
        <taxon>Pseudomonadati</taxon>
        <taxon>Pseudomonadota</taxon>
        <taxon>Alphaproteobacteria</taxon>
        <taxon>Rhodobacterales</taxon>
        <taxon>Roseobacteraceae</taxon>
        <taxon>Poseidonocella</taxon>
    </lineage>
</organism>
<dbReference type="PIRSF" id="PIRSF011386">
    <property type="entry name" value="FixH"/>
    <property type="match status" value="1"/>
</dbReference>
<dbReference type="STRING" id="871651.SAMN05421688_2313"/>
<evidence type="ECO:0000313" key="3">
    <source>
        <dbReference type="Proteomes" id="UP000198796"/>
    </source>
</evidence>
<reference evidence="2 3" key="1">
    <citation type="submission" date="2016-10" db="EMBL/GenBank/DDBJ databases">
        <authorList>
            <person name="de Groot N.N."/>
        </authorList>
    </citation>
    <scope>NUCLEOTIDE SEQUENCE [LARGE SCALE GENOMIC DNA]</scope>
    <source>
        <strain evidence="2 3">DSM 29316</strain>
    </source>
</reference>
<protein>
    <submittedName>
        <fullName evidence="2">Nitrogen fixation protein FixH</fullName>
    </submittedName>
</protein>
<evidence type="ECO:0000313" key="2">
    <source>
        <dbReference type="EMBL" id="SFB00693.1"/>
    </source>
</evidence>
<keyword evidence="1" id="KW-0812">Transmembrane</keyword>
<keyword evidence="3" id="KW-1185">Reference proteome</keyword>
<dbReference type="InterPro" id="IPR018037">
    <property type="entry name" value="FixH_proteobacterial"/>
</dbReference>
<dbReference type="AlphaFoldDB" id="A0A1I0XL61"/>
<sequence length="151" mass="16560">MNTFELRGWHVLTLFIGAFGIIIGVNLVLAFSAVRTFPGLEVRNSYVASQSFDQRRASQEALGWQVRAEATAGEVVLFIQDAEGAPVDVRNLDASIGRATHVKEDISPVFTFSEGAFRAPLTLRPGNWNIRMTASAPDGTVFTQRVILDVH</sequence>
<keyword evidence="1" id="KW-0472">Membrane</keyword>
<dbReference type="Proteomes" id="UP000198796">
    <property type="component" value="Unassembled WGS sequence"/>
</dbReference>
<feature type="transmembrane region" description="Helical" evidence="1">
    <location>
        <begin position="12"/>
        <end position="34"/>
    </location>
</feature>
<keyword evidence="1" id="KW-1133">Transmembrane helix</keyword>